<organism evidence="5 6">
    <name type="scientific">Calicophoron daubneyi</name>
    <name type="common">Rumen fluke</name>
    <name type="synonym">Paramphistomum daubneyi</name>
    <dbReference type="NCBI Taxonomy" id="300641"/>
    <lineage>
        <taxon>Eukaryota</taxon>
        <taxon>Metazoa</taxon>
        <taxon>Spiralia</taxon>
        <taxon>Lophotrochozoa</taxon>
        <taxon>Platyhelminthes</taxon>
        <taxon>Trematoda</taxon>
        <taxon>Digenea</taxon>
        <taxon>Plagiorchiida</taxon>
        <taxon>Pronocephalata</taxon>
        <taxon>Paramphistomoidea</taxon>
        <taxon>Paramphistomidae</taxon>
        <taxon>Calicophoron</taxon>
    </lineage>
</organism>
<sequence>MRMKVQLPHVLTVIGLFLVAVTNADKVPTCKDLHAMKATQNYTFSNDGEVATGPIQCTFKITVKEGSGVKIRFDEFDLGTVGEAAKNYIEIRSAGKTNAKPVFKGTNVTKSQVYSVAENAMEMEVKLEKLDAKKGFIMEYYSGARGLVPHILAIAMVAFPVAVSFLG</sequence>
<gene>
    <name evidence="5" type="ORF">CDAUBV1_LOCUS11</name>
</gene>
<feature type="domain" description="CUB" evidence="4">
    <location>
        <begin position="52"/>
        <end position="140"/>
    </location>
</feature>
<reference evidence="5" key="1">
    <citation type="submission" date="2024-06" db="EMBL/GenBank/DDBJ databases">
        <authorList>
            <person name="Liu X."/>
            <person name="Lenzi L."/>
            <person name="Haldenby T S."/>
            <person name="Uol C."/>
        </authorList>
    </citation>
    <scope>NUCLEOTIDE SEQUENCE</scope>
</reference>
<dbReference type="InterPro" id="IPR000859">
    <property type="entry name" value="CUB_dom"/>
</dbReference>
<dbReference type="CDD" id="cd00041">
    <property type="entry name" value="CUB"/>
    <property type="match status" value="1"/>
</dbReference>
<dbReference type="SUPFAM" id="SSF49854">
    <property type="entry name" value="Spermadhesin, CUB domain"/>
    <property type="match status" value="1"/>
</dbReference>
<evidence type="ECO:0000256" key="1">
    <source>
        <dbReference type="ARBA" id="ARBA00023157"/>
    </source>
</evidence>
<dbReference type="Gene3D" id="2.60.120.290">
    <property type="entry name" value="Spermadhesin, CUB domain"/>
    <property type="match status" value="1"/>
</dbReference>
<dbReference type="Proteomes" id="UP001497525">
    <property type="component" value="Unassembled WGS sequence"/>
</dbReference>
<keyword evidence="1" id="KW-1015">Disulfide bond</keyword>
<comment type="caution">
    <text evidence="5">The sequence shown here is derived from an EMBL/GenBank/DDBJ whole genome shotgun (WGS) entry which is preliminary data.</text>
</comment>
<proteinExistence type="predicted"/>
<dbReference type="EMBL" id="CAXLJL010000001">
    <property type="protein sequence ID" value="CAL5129143.1"/>
    <property type="molecule type" value="Genomic_DNA"/>
</dbReference>
<name>A0AAV2SVG2_CALDB</name>
<keyword evidence="2" id="KW-1133">Transmembrane helix</keyword>
<dbReference type="InterPro" id="IPR035914">
    <property type="entry name" value="Sperma_CUB_dom_sf"/>
</dbReference>
<feature type="transmembrane region" description="Helical" evidence="2">
    <location>
        <begin position="147"/>
        <end position="166"/>
    </location>
</feature>
<evidence type="ECO:0000259" key="4">
    <source>
        <dbReference type="Pfam" id="PF00431"/>
    </source>
</evidence>
<dbReference type="Pfam" id="PF00431">
    <property type="entry name" value="CUB"/>
    <property type="match status" value="1"/>
</dbReference>
<feature type="signal peptide" evidence="3">
    <location>
        <begin position="1"/>
        <end position="24"/>
    </location>
</feature>
<dbReference type="AlphaFoldDB" id="A0AAV2SVG2"/>
<keyword evidence="2" id="KW-0472">Membrane</keyword>
<evidence type="ECO:0000256" key="2">
    <source>
        <dbReference type="SAM" id="Phobius"/>
    </source>
</evidence>
<keyword evidence="3" id="KW-0732">Signal</keyword>
<protein>
    <recommendedName>
        <fullName evidence="4">CUB domain-containing protein</fullName>
    </recommendedName>
</protein>
<accession>A0AAV2SVG2</accession>
<evidence type="ECO:0000313" key="6">
    <source>
        <dbReference type="Proteomes" id="UP001497525"/>
    </source>
</evidence>
<evidence type="ECO:0000313" key="5">
    <source>
        <dbReference type="EMBL" id="CAL5129143.1"/>
    </source>
</evidence>
<feature type="chain" id="PRO_5043909706" description="CUB domain-containing protein" evidence="3">
    <location>
        <begin position="25"/>
        <end position="167"/>
    </location>
</feature>
<evidence type="ECO:0000256" key="3">
    <source>
        <dbReference type="SAM" id="SignalP"/>
    </source>
</evidence>
<keyword evidence="2" id="KW-0812">Transmembrane</keyword>